<dbReference type="GO" id="GO:0005886">
    <property type="term" value="C:plasma membrane"/>
    <property type="evidence" value="ECO:0007669"/>
    <property type="project" value="UniProtKB-SubCell"/>
</dbReference>
<evidence type="ECO:0000256" key="6">
    <source>
        <dbReference type="ARBA" id="ARBA00023136"/>
    </source>
</evidence>
<reference evidence="8" key="2">
    <citation type="submission" date="2023-01" db="EMBL/GenBank/DDBJ databases">
        <authorList>
            <person name="Sun Q."/>
            <person name="Evtushenko L."/>
        </authorList>
    </citation>
    <scope>NUCLEOTIDE SEQUENCE</scope>
    <source>
        <strain evidence="8">VKM Ac-1069</strain>
    </source>
</reference>
<feature type="transmembrane region" description="Helical" evidence="7">
    <location>
        <begin position="113"/>
        <end position="136"/>
    </location>
</feature>
<keyword evidence="3" id="KW-1003">Cell membrane</keyword>
<evidence type="ECO:0000256" key="4">
    <source>
        <dbReference type="ARBA" id="ARBA00022692"/>
    </source>
</evidence>
<evidence type="ECO:0008006" key="10">
    <source>
        <dbReference type="Google" id="ProtNLM"/>
    </source>
</evidence>
<dbReference type="Proteomes" id="UP001143463">
    <property type="component" value="Unassembled WGS sequence"/>
</dbReference>
<evidence type="ECO:0000256" key="2">
    <source>
        <dbReference type="ARBA" id="ARBA00007977"/>
    </source>
</evidence>
<keyword evidence="9" id="KW-1185">Reference proteome</keyword>
<feature type="transmembrane region" description="Helical" evidence="7">
    <location>
        <begin position="299"/>
        <end position="320"/>
    </location>
</feature>
<feature type="transmembrane region" description="Helical" evidence="7">
    <location>
        <begin position="175"/>
        <end position="195"/>
    </location>
</feature>
<dbReference type="RefSeq" id="WP_037048483.1">
    <property type="nucleotide sequence ID" value="NZ_BAAAUZ010000045.1"/>
</dbReference>
<feature type="transmembrane region" description="Helical" evidence="7">
    <location>
        <begin position="88"/>
        <end position="107"/>
    </location>
</feature>
<dbReference type="PANTHER" id="PTHR30106:SF1">
    <property type="entry name" value="UPF0324 MEMBRANE PROTEIN FN0533"/>
    <property type="match status" value="1"/>
</dbReference>
<feature type="transmembrane region" description="Helical" evidence="7">
    <location>
        <begin position="273"/>
        <end position="293"/>
    </location>
</feature>
<evidence type="ECO:0000256" key="5">
    <source>
        <dbReference type="ARBA" id="ARBA00022989"/>
    </source>
</evidence>
<dbReference type="InterPro" id="IPR018383">
    <property type="entry name" value="UPF0324_pro"/>
</dbReference>
<dbReference type="PANTHER" id="PTHR30106">
    <property type="entry name" value="INNER MEMBRANE PROTEIN YEIH-RELATED"/>
    <property type="match status" value="1"/>
</dbReference>
<feature type="transmembrane region" description="Helical" evidence="7">
    <location>
        <begin position="332"/>
        <end position="353"/>
    </location>
</feature>
<feature type="transmembrane region" description="Helical" evidence="7">
    <location>
        <begin position="148"/>
        <end position="169"/>
    </location>
</feature>
<evidence type="ECO:0000313" key="9">
    <source>
        <dbReference type="Proteomes" id="UP001143463"/>
    </source>
</evidence>
<keyword evidence="5 7" id="KW-1133">Transmembrane helix</keyword>
<evidence type="ECO:0000313" key="8">
    <source>
        <dbReference type="EMBL" id="GLL11604.1"/>
    </source>
</evidence>
<feature type="transmembrane region" description="Helical" evidence="7">
    <location>
        <begin position="241"/>
        <end position="257"/>
    </location>
</feature>
<feature type="transmembrane region" description="Helical" evidence="7">
    <location>
        <begin position="35"/>
        <end position="52"/>
    </location>
</feature>
<keyword evidence="4 7" id="KW-0812">Transmembrane</keyword>
<dbReference type="Pfam" id="PF03601">
    <property type="entry name" value="Cons_hypoth698"/>
    <property type="match status" value="1"/>
</dbReference>
<dbReference type="AlphaFoldDB" id="A0A9W6L5U8"/>
<comment type="caution">
    <text evidence="8">The sequence shown here is derived from an EMBL/GenBank/DDBJ whole genome shotgun (WGS) entry which is preliminary data.</text>
</comment>
<comment type="subcellular location">
    <subcellularLocation>
        <location evidence="1">Cell membrane</location>
        <topology evidence="1">Multi-pass membrane protein</topology>
    </subcellularLocation>
</comment>
<comment type="similarity">
    <text evidence="2">Belongs to the UPF0324 family.</text>
</comment>
<accession>A0A9W6L5U8</accession>
<proteinExistence type="inferred from homology"/>
<evidence type="ECO:0000256" key="1">
    <source>
        <dbReference type="ARBA" id="ARBA00004651"/>
    </source>
</evidence>
<sequence>MSSWSAGWTPGHPHAGLVGSAAAGLGRAGRAVRRVGPGLALALLVAAAATGIGRLVPVLGGPVLGIVLGALVGAVVRPGRVLAPGLAVAARPLLQASIVVLGTGLSLQQVVRVGLGSLPVMLGTLAVALGGGWLLGRLLGVTGDTRTLVSVGTGICGASAIAAVASVIEPRRTDLAYAVGTIVTFNVAAVLLFPVVGHALAMDQTAFGLWAGTAINDTSSVVAAAVSYGPEAAQEGIVVKLTRTLMIVPVVLALALLRGRRTGDIRPVPWRKVVPLFLVGFLLAAGAQSLGLVPVGWHAGLALLGTFLLTTALAGIGLTLRFADMRAAGFRPLLLGGLLWVAVAASSLGLQAATGAL</sequence>
<evidence type="ECO:0000256" key="7">
    <source>
        <dbReference type="SAM" id="Phobius"/>
    </source>
</evidence>
<name>A0A9W6L5U8_9PSEU</name>
<dbReference type="EMBL" id="BSFQ01000009">
    <property type="protein sequence ID" value="GLL11604.1"/>
    <property type="molecule type" value="Genomic_DNA"/>
</dbReference>
<protein>
    <recommendedName>
        <fullName evidence="10">Integral membrane protein (TIGR00698 family)</fullName>
    </recommendedName>
</protein>
<feature type="transmembrane region" description="Helical" evidence="7">
    <location>
        <begin position="58"/>
        <end position="76"/>
    </location>
</feature>
<organism evidence="8 9">
    <name type="scientific">Pseudonocardia halophobica</name>
    <dbReference type="NCBI Taxonomy" id="29401"/>
    <lineage>
        <taxon>Bacteria</taxon>
        <taxon>Bacillati</taxon>
        <taxon>Actinomycetota</taxon>
        <taxon>Actinomycetes</taxon>
        <taxon>Pseudonocardiales</taxon>
        <taxon>Pseudonocardiaceae</taxon>
        <taxon>Pseudonocardia</taxon>
    </lineage>
</organism>
<reference evidence="8" key="1">
    <citation type="journal article" date="2014" name="Int. J. Syst. Evol. Microbiol.">
        <title>Complete genome sequence of Corynebacterium casei LMG S-19264T (=DSM 44701T), isolated from a smear-ripened cheese.</title>
        <authorList>
            <consortium name="US DOE Joint Genome Institute (JGI-PGF)"/>
            <person name="Walter F."/>
            <person name="Albersmeier A."/>
            <person name="Kalinowski J."/>
            <person name="Ruckert C."/>
        </authorList>
    </citation>
    <scope>NUCLEOTIDE SEQUENCE</scope>
    <source>
        <strain evidence="8">VKM Ac-1069</strain>
    </source>
</reference>
<gene>
    <name evidence="8" type="ORF">GCM10017577_27450</name>
</gene>
<keyword evidence="6 7" id="KW-0472">Membrane</keyword>
<evidence type="ECO:0000256" key="3">
    <source>
        <dbReference type="ARBA" id="ARBA00022475"/>
    </source>
</evidence>